<comment type="catalytic activity">
    <reaction evidence="14">
        <text>ATP + H2O = ADP + phosphate + H(+)</text>
        <dbReference type="Rhea" id="RHEA:13065"/>
        <dbReference type="ChEBI" id="CHEBI:15377"/>
        <dbReference type="ChEBI" id="CHEBI:15378"/>
        <dbReference type="ChEBI" id="CHEBI:30616"/>
        <dbReference type="ChEBI" id="CHEBI:43474"/>
        <dbReference type="ChEBI" id="CHEBI:456216"/>
        <dbReference type="EC" id="5.6.2.4"/>
    </reaction>
</comment>
<reference evidence="19 20" key="1">
    <citation type="submission" date="2022-08" db="EMBL/GenBank/DDBJ databases">
        <title>YIM 101645 draft genome.</title>
        <authorList>
            <person name="Chen X."/>
        </authorList>
    </citation>
    <scope>NUCLEOTIDE SEQUENCE [LARGE SCALE GENOMIC DNA]</scope>
    <source>
        <strain evidence="19 20">YIM 101645</strain>
    </source>
</reference>
<keyword evidence="9" id="KW-0238">DNA-binding</keyword>
<dbReference type="InterPro" id="IPR014017">
    <property type="entry name" value="DNA_helicase_UvrD-like_C"/>
</dbReference>
<feature type="domain" description="UvrD-like helicase C-terminal" evidence="18">
    <location>
        <begin position="358"/>
        <end position="670"/>
    </location>
</feature>
<comment type="caution">
    <text evidence="19">The sequence shown here is derived from an EMBL/GenBank/DDBJ whole genome shotgun (WGS) entry which is preliminary data.</text>
</comment>
<name>A0ABT2FTZ7_9CORY</name>
<dbReference type="InterPro" id="IPR011335">
    <property type="entry name" value="Restrct_endonuc-II-like"/>
</dbReference>
<feature type="compositionally biased region" description="Acidic residues" evidence="16">
    <location>
        <begin position="782"/>
        <end position="792"/>
    </location>
</feature>
<dbReference type="Gene3D" id="3.90.320.10">
    <property type="match status" value="1"/>
</dbReference>
<gene>
    <name evidence="19" type="ORF">NYP18_03295</name>
</gene>
<evidence type="ECO:0000313" key="19">
    <source>
        <dbReference type="EMBL" id="MCS5478677.1"/>
    </source>
</evidence>
<evidence type="ECO:0000256" key="2">
    <source>
        <dbReference type="ARBA" id="ARBA00022722"/>
    </source>
</evidence>
<evidence type="ECO:0000313" key="20">
    <source>
        <dbReference type="Proteomes" id="UP001205965"/>
    </source>
</evidence>
<accession>A0ABT2FTZ7</accession>
<evidence type="ECO:0000256" key="1">
    <source>
        <dbReference type="ARBA" id="ARBA00009922"/>
    </source>
</evidence>
<dbReference type="SUPFAM" id="SSF52540">
    <property type="entry name" value="P-loop containing nucleoside triphosphate hydrolases"/>
    <property type="match status" value="1"/>
</dbReference>
<evidence type="ECO:0000256" key="15">
    <source>
        <dbReference type="PROSITE-ProRule" id="PRU00560"/>
    </source>
</evidence>
<evidence type="ECO:0000256" key="5">
    <source>
        <dbReference type="ARBA" id="ARBA00022801"/>
    </source>
</evidence>
<dbReference type="GO" id="GO:0004386">
    <property type="term" value="F:helicase activity"/>
    <property type="evidence" value="ECO:0007669"/>
    <property type="project" value="UniProtKB-KW"/>
</dbReference>
<dbReference type="InterPro" id="IPR000212">
    <property type="entry name" value="DNA_helicase_UvrD/REP"/>
</dbReference>
<evidence type="ECO:0000256" key="8">
    <source>
        <dbReference type="ARBA" id="ARBA00022840"/>
    </source>
</evidence>
<dbReference type="InterPro" id="IPR014016">
    <property type="entry name" value="UvrD-like_ATP-bd"/>
</dbReference>
<keyword evidence="3 15" id="KW-0547">Nucleotide-binding</keyword>
<dbReference type="InterPro" id="IPR011604">
    <property type="entry name" value="PDDEXK-like_dom_sf"/>
</dbReference>
<evidence type="ECO:0000256" key="12">
    <source>
        <dbReference type="ARBA" id="ARBA00034617"/>
    </source>
</evidence>
<evidence type="ECO:0000256" key="9">
    <source>
        <dbReference type="ARBA" id="ARBA00023125"/>
    </source>
</evidence>
<dbReference type="PROSITE" id="PS51217">
    <property type="entry name" value="UVRD_HELICASE_CTER"/>
    <property type="match status" value="1"/>
</dbReference>
<dbReference type="Gene3D" id="1.10.10.160">
    <property type="match status" value="1"/>
</dbReference>
<dbReference type="PANTHER" id="PTHR11070">
    <property type="entry name" value="UVRD / RECB / PCRA DNA HELICASE FAMILY MEMBER"/>
    <property type="match status" value="1"/>
</dbReference>
<dbReference type="SUPFAM" id="SSF52980">
    <property type="entry name" value="Restriction endonuclease-like"/>
    <property type="match status" value="1"/>
</dbReference>
<keyword evidence="4" id="KW-0227">DNA damage</keyword>
<evidence type="ECO:0000259" key="18">
    <source>
        <dbReference type="PROSITE" id="PS51217"/>
    </source>
</evidence>
<comment type="catalytic activity">
    <reaction evidence="12">
        <text>Couples ATP hydrolysis with the unwinding of duplex DNA by translocating in the 3'-5' direction.</text>
        <dbReference type="EC" id="5.6.2.4"/>
    </reaction>
</comment>
<evidence type="ECO:0000256" key="3">
    <source>
        <dbReference type="ARBA" id="ARBA00022741"/>
    </source>
</evidence>
<dbReference type="InterPro" id="IPR027417">
    <property type="entry name" value="P-loop_NTPase"/>
</dbReference>
<dbReference type="InterPro" id="IPR038726">
    <property type="entry name" value="PDDEXK_AddAB-type"/>
</dbReference>
<proteinExistence type="inferred from homology"/>
<sequence length="1057" mass="115654">MSDISPLLLSRVLGQAHGPTDQQSAIIGDAPGPLLVVAGAGAGKTETMASRVVWLMANGYATPDQILGLTFTRKAAQELGRRIRQRLQTLAGTPKVRDLDPSGQLADKLVNQSPTVSTYDSYAGQLIREYGLLVPVEPTARIITDAERYAIAHEVVTNYRGKLTATQTVGNVTKNLIDLVDEMNNQVITAEEIVSESRALVDTVADLPKGKGQRDALNKTVQGWLDTQETRLEYLPLVGALREELDHRGVVTFNEQMSVAAALARDNPAVGAGQRRRFRVIMLDEYQDTSHAQRVLLRSLFAAEDPGLTVTAVGDPMQSIYGWRGATAANLTAFVEDFPVDDAPAPKRELTVSWRNPPEILTLANAVSTEVLGHGADRAVAPLDPRPGAPAGDVTLGWWRDPDDEVNYVADRLAAEYHAKQEAGETFSGAVLVRKNKHTGPIAEALAARGIPYEVVGLSGLLNEPEVADIVAVATMLIRPGDTTAALRVLTGPMVGLGLADLVALARRARNLSGHGQRIEHPGEPLERLVSQLAELTADPPEQISGLTDAVADLGERSRYSPDGVRRLERLSSRLRRLRTHSLGKSLPDLFADIEQVFGVRTEVLARRSDTGTVHLDRLAGHVAGYSGDALGGLLDYFRLASDHEKGLAAGEVTQRGDRVQILTSHKAKGLEWDMVCVLHTDSGTWSAKASTFLSNITRVPDPDFGALAADDRKEFQDLAEEYIGDRRAAEAEEATRLFYVAITRTERVLLVTGSAQSTSARPYEHLERLRDLAPDTVVAWEDESETTETQEQESPREGSFPDLHPDPDALAGAELVREAMIRLPEASAGETYEFWEAETTALMAEHEAMLAPVVEVALPAELTATDLVALRQDPEQFARRQRRPVPFRPNQYAKRGTAFHQWLEDRFGATALLDEDQLPGIDEEVVDAHELEHLKEKFLESPWADRTPAHVEQPFEVTIGDAVVRGRMDAVFRDPDTPGGWLIVDWKTGRPPSGPDRRAAIIQLAVYREAWSRIIGEGSVRAAFHYVGWNETLEPRDLPGHDELVELLTHATAPSQ</sequence>
<evidence type="ECO:0000256" key="11">
    <source>
        <dbReference type="ARBA" id="ARBA00023235"/>
    </source>
</evidence>
<feature type="region of interest" description="Disordered" evidence="16">
    <location>
        <begin position="782"/>
        <end position="809"/>
    </location>
</feature>
<dbReference type="RefSeq" id="WP_259426726.1">
    <property type="nucleotide sequence ID" value="NZ_JANWTC010000001.1"/>
</dbReference>
<dbReference type="Proteomes" id="UP001205965">
    <property type="component" value="Unassembled WGS sequence"/>
</dbReference>
<dbReference type="CDD" id="cd17932">
    <property type="entry name" value="DEXQc_UvrD"/>
    <property type="match status" value="1"/>
</dbReference>
<keyword evidence="7" id="KW-0269">Exonuclease</keyword>
<evidence type="ECO:0000259" key="17">
    <source>
        <dbReference type="PROSITE" id="PS51198"/>
    </source>
</evidence>
<organism evidence="19 20">
    <name type="scientific">Corynebacterium lemuris</name>
    <dbReference type="NCBI Taxonomy" id="1859292"/>
    <lineage>
        <taxon>Bacteria</taxon>
        <taxon>Bacillati</taxon>
        <taxon>Actinomycetota</taxon>
        <taxon>Actinomycetes</taxon>
        <taxon>Mycobacteriales</taxon>
        <taxon>Corynebacteriaceae</taxon>
        <taxon>Corynebacterium</taxon>
    </lineage>
</organism>
<feature type="domain" description="UvrD-like helicase ATP-binding" evidence="17">
    <location>
        <begin position="17"/>
        <end position="357"/>
    </location>
</feature>
<evidence type="ECO:0000256" key="10">
    <source>
        <dbReference type="ARBA" id="ARBA00023204"/>
    </source>
</evidence>
<dbReference type="Pfam" id="PF13361">
    <property type="entry name" value="UvrD_C"/>
    <property type="match status" value="1"/>
</dbReference>
<keyword evidence="20" id="KW-1185">Reference proteome</keyword>
<dbReference type="EC" id="5.6.2.4" evidence="13"/>
<keyword evidence="8 15" id="KW-0067">ATP-binding</keyword>
<keyword evidence="2" id="KW-0540">Nuclease</keyword>
<keyword evidence="10" id="KW-0234">DNA repair</keyword>
<dbReference type="PANTHER" id="PTHR11070:SF55">
    <property type="entry name" value="DNA 3'-5' HELICASE"/>
    <property type="match status" value="1"/>
</dbReference>
<feature type="binding site" evidence="15">
    <location>
        <begin position="38"/>
        <end position="45"/>
    </location>
    <ligand>
        <name>ATP</name>
        <dbReference type="ChEBI" id="CHEBI:30616"/>
    </ligand>
</feature>
<dbReference type="Pfam" id="PF00580">
    <property type="entry name" value="UvrD-helicase"/>
    <property type="match status" value="1"/>
</dbReference>
<dbReference type="PROSITE" id="PS51198">
    <property type="entry name" value="UVRD_HELICASE_ATP_BIND"/>
    <property type="match status" value="1"/>
</dbReference>
<keyword evidence="11" id="KW-0413">Isomerase</keyword>
<evidence type="ECO:0000256" key="4">
    <source>
        <dbReference type="ARBA" id="ARBA00022763"/>
    </source>
</evidence>
<keyword evidence="5 15" id="KW-0378">Hydrolase</keyword>
<dbReference type="EMBL" id="JANWTC010000001">
    <property type="protein sequence ID" value="MCS5478677.1"/>
    <property type="molecule type" value="Genomic_DNA"/>
</dbReference>
<evidence type="ECO:0000256" key="14">
    <source>
        <dbReference type="ARBA" id="ARBA00048988"/>
    </source>
</evidence>
<dbReference type="Gene3D" id="3.40.50.300">
    <property type="entry name" value="P-loop containing nucleotide triphosphate hydrolases"/>
    <property type="match status" value="3"/>
</dbReference>
<dbReference type="InterPro" id="IPR013986">
    <property type="entry name" value="DExx_box_DNA_helicase_dom_sf"/>
</dbReference>
<dbReference type="Gene3D" id="1.10.486.10">
    <property type="entry name" value="PCRA, domain 4"/>
    <property type="match status" value="1"/>
</dbReference>
<evidence type="ECO:0000256" key="7">
    <source>
        <dbReference type="ARBA" id="ARBA00022839"/>
    </source>
</evidence>
<protein>
    <recommendedName>
        <fullName evidence="13">DNA 3'-5' helicase</fullName>
        <ecNumber evidence="13">5.6.2.4</ecNumber>
    </recommendedName>
</protein>
<dbReference type="Pfam" id="PF12705">
    <property type="entry name" value="PDDEXK_1"/>
    <property type="match status" value="1"/>
</dbReference>
<keyword evidence="6 15" id="KW-0347">Helicase</keyword>
<evidence type="ECO:0000256" key="16">
    <source>
        <dbReference type="SAM" id="MobiDB-lite"/>
    </source>
</evidence>
<evidence type="ECO:0000256" key="13">
    <source>
        <dbReference type="ARBA" id="ARBA00034808"/>
    </source>
</evidence>
<evidence type="ECO:0000256" key="6">
    <source>
        <dbReference type="ARBA" id="ARBA00022806"/>
    </source>
</evidence>
<comment type="similarity">
    <text evidence="1">Belongs to the helicase family. UvrD subfamily.</text>
</comment>